<dbReference type="Gene3D" id="3.40.50.150">
    <property type="entry name" value="Vaccinia Virus protein VP39"/>
    <property type="match status" value="1"/>
</dbReference>
<dbReference type="GO" id="GO:0009007">
    <property type="term" value="F:site-specific DNA-methyltransferase (adenine-specific) activity"/>
    <property type="evidence" value="ECO:0007669"/>
    <property type="project" value="UniProtKB-EC"/>
</dbReference>
<name>A0A1F4UQA4_UNCKA</name>
<dbReference type="Pfam" id="PF07669">
    <property type="entry name" value="Eco57I"/>
    <property type="match status" value="1"/>
</dbReference>
<accession>A0A1F4UQA4</accession>
<dbReference type="PROSITE" id="PS00092">
    <property type="entry name" value="N6_MTASE"/>
    <property type="match status" value="1"/>
</dbReference>
<dbReference type="GO" id="GO:0032259">
    <property type="term" value="P:methylation"/>
    <property type="evidence" value="ECO:0007669"/>
    <property type="project" value="UniProtKB-KW"/>
</dbReference>
<keyword evidence="8" id="KW-0175">Coiled coil</keyword>
<dbReference type="InterPro" id="IPR044946">
    <property type="entry name" value="Restrct_endonuc_typeI_TRD_sf"/>
</dbReference>
<evidence type="ECO:0000259" key="10">
    <source>
        <dbReference type="Pfam" id="PF12950"/>
    </source>
</evidence>
<gene>
    <name evidence="11" type="ORF">A2713_01915</name>
</gene>
<proteinExistence type="predicted"/>
<evidence type="ECO:0000256" key="8">
    <source>
        <dbReference type="SAM" id="Coils"/>
    </source>
</evidence>
<evidence type="ECO:0000256" key="6">
    <source>
        <dbReference type="ARBA" id="ARBA00023125"/>
    </source>
</evidence>
<keyword evidence="4" id="KW-0949">S-adenosyl-L-methionine</keyword>
<dbReference type="GO" id="GO:0003677">
    <property type="term" value="F:DNA binding"/>
    <property type="evidence" value="ECO:0007669"/>
    <property type="project" value="UniProtKB-KW"/>
</dbReference>
<dbReference type="PANTHER" id="PTHR33841:SF1">
    <property type="entry name" value="DNA METHYLTRANSFERASE A"/>
    <property type="match status" value="1"/>
</dbReference>
<sequence length="936" mass="109971">MSQEQTKNRIKKLIEKYERLDQERIRKYKEANTRKDFILPLFQALGWDVYNTKADEVIEEESVSGKSVDYAFKIDGITKFYLEAKAFNINLDEEKWADQAIWYAWHKSVPWAILTDFESIKVYNAEWDEPRAENSLFFEIKYQDYVKDFERLWWLSKEGFQKGVLDKEALKWGHKPKRVPVDKQLAADLIRWRDLLYKELEADNSSVSPQKISESVQIILDRLIFIRTTEDRNIEERILQGMVRTWEDLKRIKVGELIKELNQLFRQYDKSYNSKLFSFHSCENLTADDNIYAVIINELYKNQRGIRYNFAAINTDVFGSIYEQYLGYIQRGNGEEKDKKSKRKSQGIYYTPRYIVDYIVKNTLGEVLKEKSPEEIRDIRILDPACGSGSFLIKALEELITYWQARIGKNMKYGKGTHLGNLEKSFKMLKGQKGLASPFKMELLRNNIYGVDLDEEAIEIAQLNLLLKIMERRQLLPNLSHSLTCGNSLISGDEKELKKYFGKDWKNKKPFNWQEKFSEVFKQGGFGIIVGNPPYIDSEEMVKKDKDFRLYCSDFYESAKGNWDIFCIFIEKGLYLLKDGGYFGMIVPNKLLSADYAESIRTVMKRYSIISINDYSNIKVFGANVYPIVIVIQKIKPSQNHNITVNSYSNYEEQIKLTNTKKIKQAILEKYKKSWSFIFEYTKNTGFINRIMRNSKKLGEFCDIHGAATVDEAYRIKEIIENLTDNKEKRYLKFINTGTIDRYKSLWDYQKTQYIKSAYLKPIIKTKRLKKILPRRYKESIRSKIIIAGMVKQLECILDEGGEYLAGKSTVIIENKKINLKFILALLNSKLLTFIYKNIFKSLSLQGGYLRVGAPQIKELPIIIPPEREIKIISRIVDRIIKLNRELQKLHPIMDDKEYNEIKSEIKEIDKLIDQRVYELYGLTKKEIKIIENTQN</sequence>
<reference evidence="11 12" key="1">
    <citation type="journal article" date="2016" name="Nat. Commun.">
        <title>Thousands of microbial genomes shed light on interconnected biogeochemical processes in an aquifer system.</title>
        <authorList>
            <person name="Anantharaman K."/>
            <person name="Brown C.T."/>
            <person name="Hug L.A."/>
            <person name="Sharon I."/>
            <person name="Castelle C.J."/>
            <person name="Probst A.J."/>
            <person name="Thomas B.C."/>
            <person name="Singh A."/>
            <person name="Wilkins M.J."/>
            <person name="Karaoz U."/>
            <person name="Brodie E.L."/>
            <person name="Williams K.H."/>
            <person name="Hubbard S.S."/>
            <person name="Banfield J.F."/>
        </authorList>
    </citation>
    <scope>NUCLEOTIDE SEQUENCE [LARGE SCALE GENOMIC DNA]</scope>
</reference>
<keyword evidence="3" id="KW-0808">Transferase</keyword>
<dbReference type="InterPro" id="IPR050953">
    <property type="entry name" value="N4_N6_ade-DNA_methylase"/>
</dbReference>
<keyword evidence="6" id="KW-0238">DNA-binding</keyword>
<organism evidence="11 12">
    <name type="scientific">candidate division WWE3 bacterium RIFCSPHIGHO2_01_FULL_35_17</name>
    <dbReference type="NCBI Taxonomy" id="1802614"/>
    <lineage>
        <taxon>Bacteria</taxon>
        <taxon>Katanobacteria</taxon>
    </lineage>
</organism>
<protein>
    <recommendedName>
        <fullName evidence="1">site-specific DNA-methyltransferase (adenine-specific)</fullName>
        <ecNumber evidence="1">2.1.1.72</ecNumber>
    </recommendedName>
</protein>
<evidence type="ECO:0000256" key="3">
    <source>
        <dbReference type="ARBA" id="ARBA00022679"/>
    </source>
</evidence>
<evidence type="ECO:0000256" key="5">
    <source>
        <dbReference type="ARBA" id="ARBA00022747"/>
    </source>
</evidence>
<feature type="domain" description="Type II methyltransferase M.TaqI-like" evidence="9">
    <location>
        <begin position="446"/>
        <end position="621"/>
    </location>
</feature>
<dbReference type="EC" id="2.1.1.72" evidence="1"/>
<feature type="domain" description="TaqI-like C-terminal specificity" evidence="10">
    <location>
        <begin position="740"/>
        <end position="862"/>
    </location>
</feature>
<evidence type="ECO:0000313" key="12">
    <source>
        <dbReference type="Proteomes" id="UP000176444"/>
    </source>
</evidence>
<dbReference type="GO" id="GO:0009307">
    <property type="term" value="P:DNA restriction-modification system"/>
    <property type="evidence" value="ECO:0007669"/>
    <property type="project" value="UniProtKB-KW"/>
</dbReference>
<dbReference type="SUPFAM" id="SSF116734">
    <property type="entry name" value="DNA methylase specificity domain"/>
    <property type="match status" value="1"/>
</dbReference>
<dbReference type="Gene3D" id="3.90.220.20">
    <property type="entry name" value="DNA methylase specificity domains"/>
    <property type="match status" value="1"/>
</dbReference>
<dbReference type="EMBL" id="MEUX01000022">
    <property type="protein sequence ID" value="OGC47099.1"/>
    <property type="molecule type" value="Genomic_DNA"/>
</dbReference>
<dbReference type="PRINTS" id="PR00507">
    <property type="entry name" value="N12N6MTFRASE"/>
</dbReference>
<evidence type="ECO:0000259" key="9">
    <source>
        <dbReference type="Pfam" id="PF07669"/>
    </source>
</evidence>
<evidence type="ECO:0000256" key="1">
    <source>
        <dbReference type="ARBA" id="ARBA00011900"/>
    </source>
</evidence>
<dbReference type="PANTHER" id="PTHR33841">
    <property type="entry name" value="DNA METHYLTRANSFERASE YEEA-RELATED"/>
    <property type="match status" value="1"/>
</dbReference>
<dbReference type="SUPFAM" id="SSF53335">
    <property type="entry name" value="S-adenosyl-L-methionine-dependent methyltransferases"/>
    <property type="match status" value="1"/>
</dbReference>
<feature type="coiled-coil region" evidence="8">
    <location>
        <begin position="3"/>
        <end position="30"/>
    </location>
</feature>
<dbReference type="Proteomes" id="UP000176444">
    <property type="component" value="Unassembled WGS sequence"/>
</dbReference>
<dbReference type="InterPro" id="IPR002052">
    <property type="entry name" value="DNA_methylase_N6_adenine_CS"/>
</dbReference>
<keyword evidence="5" id="KW-0680">Restriction system</keyword>
<comment type="catalytic activity">
    <reaction evidence="7">
        <text>a 2'-deoxyadenosine in DNA + S-adenosyl-L-methionine = an N(6)-methyl-2'-deoxyadenosine in DNA + S-adenosyl-L-homocysteine + H(+)</text>
        <dbReference type="Rhea" id="RHEA:15197"/>
        <dbReference type="Rhea" id="RHEA-COMP:12418"/>
        <dbReference type="Rhea" id="RHEA-COMP:12419"/>
        <dbReference type="ChEBI" id="CHEBI:15378"/>
        <dbReference type="ChEBI" id="CHEBI:57856"/>
        <dbReference type="ChEBI" id="CHEBI:59789"/>
        <dbReference type="ChEBI" id="CHEBI:90615"/>
        <dbReference type="ChEBI" id="CHEBI:90616"/>
        <dbReference type="EC" id="2.1.1.72"/>
    </reaction>
</comment>
<dbReference type="InterPro" id="IPR025931">
    <property type="entry name" value="TaqI_C"/>
</dbReference>
<dbReference type="InterPro" id="IPR011639">
    <property type="entry name" value="MethylTrfase_TaqI-like_dom"/>
</dbReference>
<evidence type="ECO:0000256" key="2">
    <source>
        <dbReference type="ARBA" id="ARBA00022603"/>
    </source>
</evidence>
<evidence type="ECO:0000313" key="11">
    <source>
        <dbReference type="EMBL" id="OGC47099.1"/>
    </source>
</evidence>
<keyword evidence="2" id="KW-0489">Methyltransferase</keyword>
<evidence type="ECO:0000256" key="4">
    <source>
        <dbReference type="ARBA" id="ARBA00022691"/>
    </source>
</evidence>
<dbReference type="Pfam" id="PF12950">
    <property type="entry name" value="TaqI_C"/>
    <property type="match status" value="1"/>
</dbReference>
<comment type="caution">
    <text evidence="11">The sequence shown here is derived from an EMBL/GenBank/DDBJ whole genome shotgun (WGS) entry which is preliminary data.</text>
</comment>
<dbReference type="InterPro" id="IPR029063">
    <property type="entry name" value="SAM-dependent_MTases_sf"/>
</dbReference>
<dbReference type="AlphaFoldDB" id="A0A1F4UQA4"/>
<evidence type="ECO:0000256" key="7">
    <source>
        <dbReference type="ARBA" id="ARBA00047942"/>
    </source>
</evidence>